<dbReference type="EMBL" id="WVHS01000003">
    <property type="protein sequence ID" value="MXV16873.1"/>
    <property type="molecule type" value="Genomic_DNA"/>
</dbReference>
<protein>
    <submittedName>
        <fullName evidence="2">Helix-turn-helix domain-containing protein</fullName>
    </submittedName>
</protein>
<dbReference type="SUPFAM" id="SSF47413">
    <property type="entry name" value="lambda repressor-like DNA-binding domains"/>
    <property type="match status" value="1"/>
</dbReference>
<evidence type="ECO:0000313" key="3">
    <source>
        <dbReference type="Proteomes" id="UP000451233"/>
    </source>
</evidence>
<sequence length="254" mass="28877">MEISGIILKRALSLAGLTQQEAADRLGISRQTLNSWCQKGLLSQEIVDNIKSKLNIVLTVQEMTIVKEAPRLEAEPLHLAADPRDMDNDGSRFSDLGDGTLLMRVPIIPHKAQAGYLLGFQDPEYFEDFDILPLNVYKRHAGTYLAFEVKGDSMVTYDPELARKSIYPGQLAIGRDLSRSKWVYKLHIHENDAWIIIHKTKGILIKEIIAHDVKKATITIHSLNPEYPDQELHLNDIEQIFDVVQVVDMRRKSR</sequence>
<dbReference type="SUPFAM" id="SSF51306">
    <property type="entry name" value="LexA/Signal peptidase"/>
    <property type="match status" value="1"/>
</dbReference>
<organism evidence="2 3">
    <name type="scientific">Hufsiella ginkgonis</name>
    <dbReference type="NCBI Taxonomy" id="2695274"/>
    <lineage>
        <taxon>Bacteria</taxon>
        <taxon>Pseudomonadati</taxon>
        <taxon>Bacteroidota</taxon>
        <taxon>Sphingobacteriia</taxon>
        <taxon>Sphingobacteriales</taxon>
        <taxon>Sphingobacteriaceae</taxon>
        <taxon>Hufsiella</taxon>
    </lineage>
</organism>
<name>A0A7K1Y0V2_9SPHI</name>
<dbReference type="InterPro" id="IPR036286">
    <property type="entry name" value="LexA/Signal_pep-like_sf"/>
</dbReference>
<dbReference type="Gene3D" id="1.10.260.40">
    <property type="entry name" value="lambda repressor-like DNA-binding domains"/>
    <property type="match status" value="1"/>
</dbReference>
<dbReference type="Pfam" id="PF01381">
    <property type="entry name" value="HTH_3"/>
    <property type="match status" value="1"/>
</dbReference>
<accession>A0A7K1Y0V2</accession>
<proteinExistence type="predicted"/>
<evidence type="ECO:0000259" key="1">
    <source>
        <dbReference type="PROSITE" id="PS50943"/>
    </source>
</evidence>
<keyword evidence="3" id="KW-1185">Reference proteome</keyword>
<comment type="caution">
    <text evidence="2">The sequence shown here is derived from an EMBL/GenBank/DDBJ whole genome shotgun (WGS) entry which is preliminary data.</text>
</comment>
<reference evidence="2 3" key="1">
    <citation type="submission" date="2019-11" db="EMBL/GenBank/DDBJ databases">
        <title>Pedobacter sp. HMF7056 Genome sequencing and assembly.</title>
        <authorList>
            <person name="Kang H."/>
            <person name="Kim H."/>
            <person name="Joh K."/>
        </authorList>
    </citation>
    <scope>NUCLEOTIDE SEQUENCE [LARGE SCALE GENOMIC DNA]</scope>
    <source>
        <strain evidence="2 3">HMF7056</strain>
    </source>
</reference>
<dbReference type="InterPro" id="IPR001387">
    <property type="entry name" value="Cro/C1-type_HTH"/>
</dbReference>
<dbReference type="Gene3D" id="2.10.109.10">
    <property type="entry name" value="Umud Fragment, subunit A"/>
    <property type="match status" value="1"/>
</dbReference>
<dbReference type="InterPro" id="IPR010982">
    <property type="entry name" value="Lambda_DNA-bd_dom_sf"/>
</dbReference>
<dbReference type="CDD" id="cd00093">
    <property type="entry name" value="HTH_XRE"/>
    <property type="match status" value="1"/>
</dbReference>
<feature type="domain" description="HTH cro/C1-type" evidence="1">
    <location>
        <begin position="8"/>
        <end position="36"/>
    </location>
</feature>
<evidence type="ECO:0000313" key="2">
    <source>
        <dbReference type="EMBL" id="MXV16873.1"/>
    </source>
</evidence>
<dbReference type="PROSITE" id="PS50943">
    <property type="entry name" value="HTH_CROC1"/>
    <property type="match status" value="1"/>
</dbReference>
<dbReference type="RefSeq" id="WP_160907843.1">
    <property type="nucleotide sequence ID" value="NZ_WVHS01000003.1"/>
</dbReference>
<dbReference type="Proteomes" id="UP000451233">
    <property type="component" value="Unassembled WGS sequence"/>
</dbReference>
<dbReference type="AlphaFoldDB" id="A0A7K1Y0V2"/>
<dbReference type="GO" id="GO:0003677">
    <property type="term" value="F:DNA binding"/>
    <property type="evidence" value="ECO:0007669"/>
    <property type="project" value="InterPro"/>
</dbReference>
<gene>
    <name evidence="2" type="ORF">GS398_16350</name>
</gene>